<dbReference type="RefSeq" id="WP_156693265.1">
    <property type="nucleotide sequence ID" value="NZ_CP034279.1"/>
</dbReference>
<accession>A0A6I6F767</accession>
<dbReference type="InterPro" id="IPR036691">
    <property type="entry name" value="Endo/exonu/phosph_ase_sf"/>
</dbReference>
<evidence type="ECO:0000259" key="2">
    <source>
        <dbReference type="Pfam" id="PF03372"/>
    </source>
</evidence>
<keyword evidence="4" id="KW-1185">Reference proteome</keyword>
<keyword evidence="3" id="KW-0269">Exonuclease</keyword>
<feature type="transmembrane region" description="Helical" evidence="1">
    <location>
        <begin position="71"/>
        <end position="90"/>
    </location>
</feature>
<dbReference type="Proteomes" id="UP000422572">
    <property type="component" value="Chromosome"/>
</dbReference>
<evidence type="ECO:0000313" key="4">
    <source>
        <dbReference type="Proteomes" id="UP000422572"/>
    </source>
</evidence>
<dbReference type="GO" id="GO:0004519">
    <property type="term" value="F:endonuclease activity"/>
    <property type="evidence" value="ECO:0007669"/>
    <property type="project" value="UniProtKB-KW"/>
</dbReference>
<dbReference type="EMBL" id="CP034279">
    <property type="protein sequence ID" value="QGV79520.1"/>
    <property type="molecule type" value="Genomic_DNA"/>
</dbReference>
<feature type="domain" description="Endonuclease/exonuclease/phosphatase" evidence="2">
    <location>
        <begin position="109"/>
        <end position="319"/>
    </location>
</feature>
<dbReference type="Pfam" id="PF03372">
    <property type="entry name" value="Exo_endo_phos"/>
    <property type="match status" value="1"/>
</dbReference>
<keyword evidence="1" id="KW-0812">Transmembrane</keyword>
<keyword evidence="3" id="KW-0378">Hydrolase</keyword>
<keyword evidence="3" id="KW-0540">Nuclease</keyword>
<dbReference type="OrthoDB" id="2340043at2"/>
<sequence>MAGTHTSQPLHRAAAWAARLLLVAPTAVAGCRLLDTDAVTPVPQLLALLPWLAVPAGLALLVLLPARRPLSAAWAGAVLAVTLWFVQPYGPAATPARGPVTGELRVLAANVRFGEATDALAALVRRERPDLLFVTECDPACARRLSARHPYGAHVAAAGPAGSVILGALPLTPEPALPGTSMGMPGATVRVGGTDVTLRLAHPQPPLPGRVGPWQRELGVLREFAARHAATRGAAGDRRPGRPLVLAGDFNATQDHAAFRSLLDSGDLHDAARLAGAARTGSWPRDAAVPPYAQIDHVLVSDAFTVRGARFLDLPGSDHRALLTDLVLHARP</sequence>
<proteinExistence type="predicted"/>
<evidence type="ECO:0000256" key="1">
    <source>
        <dbReference type="SAM" id="Phobius"/>
    </source>
</evidence>
<dbReference type="KEGG" id="sfic:EIZ62_15655"/>
<keyword evidence="3" id="KW-0255">Endonuclease</keyword>
<evidence type="ECO:0000313" key="3">
    <source>
        <dbReference type="EMBL" id="QGV79520.1"/>
    </source>
</evidence>
<dbReference type="InterPro" id="IPR005135">
    <property type="entry name" value="Endo/exonuclease/phosphatase"/>
</dbReference>
<dbReference type="SUPFAM" id="SSF56219">
    <property type="entry name" value="DNase I-like"/>
    <property type="match status" value="1"/>
</dbReference>
<keyword evidence="1" id="KW-1133">Transmembrane helix</keyword>
<feature type="transmembrane region" description="Helical" evidence="1">
    <location>
        <begin position="45"/>
        <end position="64"/>
    </location>
</feature>
<gene>
    <name evidence="3" type="ORF">EIZ62_15655</name>
</gene>
<dbReference type="Gene3D" id="3.60.10.10">
    <property type="entry name" value="Endonuclease/exonuclease/phosphatase"/>
    <property type="match status" value="1"/>
</dbReference>
<name>A0A6I6F767_9ACTN</name>
<keyword evidence="1" id="KW-0472">Membrane</keyword>
<organism evidence="3 4">
    <name type="scientific">Streptomyces ficellus</name>
    <dbReference type="NCBI Taxonomy" id="1977088"/>
    <lineage>
        <taxon>Bacteria</taxon>
        <taxon>Bacillati</taxon>
        <taxon>Actinomycetota</taxon>
        <taxon>Actinomycetes</taxon>
        <taxon>Kitasatosporales</taxon>
        <taxon>Streptomycetaceae</taxon>
        <taxon>Streptomyces</taxon>
    </lineage>
</organism>
<protein>
    <submittedName>
        <fullName evidence="3">Endonuclease/exonuclease/phosphatase family protein</fullName>
    </submittedName>
</protein>
<dbReference type="GO" id="GO:0004527">
    <property type="term" value="F:exonuclease activity"/>
    <property type="evidence" value="ECO:0007669"/>
    <property type="project" value="UniProtKB-KW"/>
</dbReference>
<reference evidence="3 4" key="1">
    <citation type="submission" date="2018-12" db="EMBL/GenBank/DDBJ databases">
        <title>Complete genome sequence of Streptomyces ficellus NRRL8067, the producer of ficellomycin, feldamycin and nojirimycin.</title>
        <authorList>
            <person name="Zhang H."/>
            <person name="Yue R."/>
            <person name="Liu Y."/>
            <person name="Li M."/>
            <person name="Mu H."/>
            <person name="Zhang J."/>
        </authorList>
    </citation>
    <scope>NUCLEOTIDE SEQUENCE [LARGE SCALE GENOMIC DNA]</scope>
    <source>
        <strain evidence="3 4">NRRL 8067</strain>
    </source>
</reference>
<dbReference type="AlphaFoldDB" id="A0A6I6F767"/>